<evidence type="ECO:0000313" key="2">
    <source>
        <dbReference type="EMBL" id="KAK8376805.1"/>
    </source>
</evidence>
<dbReference type="EMBL" id="JARAKH010000048">
    <property type="protein sequence ID" value="KAK8376805.1"/>
    <property type="molecule type" value="Genomic_DNA"/>
</dbReference>
<evidence type="ECO:0000256" key="1">
    <source>
        <dbReference type="SAM" id="MobiDB-lite"/>
    </source>
</evidence>
<evidence type="ECO:0000313" key="3">
    <source>
        <dbReference type="Proteomes" id="UP001487740"/>
    </source>
</evidence>
<keyword evidence="3" id="KW-1185">Reference proteome</keyword>
<protein>
    <submittedName>
        <fullName evidence="2">Uncharacterized protein</fullName>
    </submittedName>
</protein>
<gene>
    <name evidence="2" type="ORF">O3P69_010018</name>
</gene>
<comment type="caution">
    <text evidence="2">The sequence shown here is derived from an EMBL/GenBank/DDBJ whole genome shotgun (WGS) entry which is preliminary data.</text>
</comment>
<dbReference type="Proteomes" id="UP001487740">
    <property type="component" value="Unassembled WGS sequence"/>
</dbReference>
<sequence>MGGVLTEASERCSKDWLSGGAGRPHTGLGTTSLPGLPVEASRPFQPTNAPLNPRTVSLFDFLFTMPQRAHLLTRTFTRWSSNSYNATWELSPKNTRLHTNETTEM</sequence>
<accession>A0AAW0SN36</accession>
<proteinExistence type="predicted"/>
<dbReference type="AlphaFoldDB" id="A0AAW0SN36"/>
<reference evidence="2 3" key="1">
    <citation type="submission" date="2023-03" db="EMBL/GenBank/DDBJ databases">
        <title>High-quality genome of Scylla paramamosain provides insights in environmental adaptation.</title>
        <authorList>
            <person name="Zhang L."/>
        </authorList>
    </citation>
    <scope>NUCLEOTIDE SEQUENCE [LARGE SCALE GENOMIC DNA]</scope>
    <source>
        <strain evidence="2">LZ_2023a</strain>
        <tissue evidence="2">Muscle</tissue>
    </source>
</reference>
<feature type="region of interest" description="Disordered" evidence="1">
    <location>
        <begin position="1"/>
        <end position="51"/>
    </location>
</feature>
<name>A0AAW0SN36_SCYPA</name>
<organism evidence="2 3">
    <name type="scientific">Scylla paramamosain</name>
    <name type="common">Mud crab</name>
    <dbReference type="NCBI Taxonomy" id="85552"/>
    <lineage>
        <taxon>Eukaryota</taxon>
        <taxon>Metazoa</taxon>
        <taxon>Ecdysozoa</taxon>
        <taxon>Arthropoda</taxon>
        <taxon>Crustacea</taxon>
        <taxon>Multicrustacea</taxon>
        <taxon>Malacostraca</taxon>
        <taxon>Eumalacostraca</taxon>
        <taxon>Eucarida</taxon>
        <taxon>Decapoda</taxon>
        <taxon>Pleocyemata</taxon>
        <taxon>Brachyura</taxon>
        <taxon>Eubrachyura</taxon>
        <taxon>Portunoidea</taxon>
        <taxon>Portunidae</taxon>
        <taxon>Portuninae</taxon>
        <taxon>Scylla</taxon>
    </lineage>
</organism>